<sequence length="455" mass="50099">MKRENDLANDEIKKLVLKIAIPSMIAQFVNVLYSIVDRIYIGNIPEVGDMALAGVGVCGPIVTMVSSFAYLIGVGGAPIAGISMGEGDIKYSRKVLANSSLLVIICSILVYMLILPFRIPILQTFGASDVTLSYAEPYFFTYLLGTPFALIAVGLNQFVICQGYSKAAMRAVIIGAVTNIILDPVFIFVFNMGVRGAAIATVTSQIFSSLYVLRMLTRKHMTIKLELSGYDLKIMKRIVIFGFCPFIIIAMDNLMIIAMNALLQRYGGVNEGDMLVTCATIVQSFMLLVTMPLSGISSGTQGLISFNYGACLIERVKKAYRFIILLCAIYTSIMFIFAWTISPYFVGLFTQSEALANEAIKAIHICTLFIIPLGVQYAIVDIFTAMGQVKFALSLSFWRKLIYFTALFILPAFFGARAIFFSEPISDILAPIASVFIFIHFMDKILANRLNSAKK</sequence>
<evidence type="ECO:0000256" key="7">
    <source>
        <dbReference type="ARBA" id="ARBA00022989"/>
    </source>
</evidence>
<keyword evidence="5" id="KW-1003">Cell membrane</keyword>
<evidence type="ECO:0000256" key="1">
    <source>
        <dbReference type="ARBA" id="ARBA00004651"/>
    </source>
</evidence>
<dbReference type="GO" id="GO:0042910">
    <property type="term" value="F:xenobiotic transmembrane transporter activity"/>
    <property type="evidence" value="ECO:0007669"/>
    <property type="project" value="InterPro"/>
</dbReference>
<dbReference type="CDD" id="cd13143">
    <property type="entry name" value="MATE_MepA_like"/>
    <property type="match status" value="1"/>
</dbReference>
<dbReference type="GO" id="GO:0015297">
    <property type="term" value="F:antiporter activity"/>
    <property type="evidence" value="ECO:0007669"/>
    <property type="project" value="InterPro"/>
</dbReference>
<feature type="transmembrane region" description="Helical" evidence="10">
    <location>
        <begin position="362"/>
        <end position="380"/>
    </location>
</feature>
<dbReference type="InterPro" id="IPR051327">
    <property type="entry name" value="MATE_MepA_subfamily"/>
</dbReference>
<evidence type="ECO:0000256" key="5">
    <source>
        <dbReference type="ARBA" id="ARBA00022475"/>
    </source>
</evidence>
<protein>
    <recommendedName>
        <fullName evidence="3">Multidrug export protein MepA</fullName>
    </recommendedName>
</protein>
<reference evidence="11" key="2">
    <citation type="submission" date="2021-04" db="EMBL/GenBank/DDBJ databases">
        <authorList>
            <person name="Gilroy R."/>
        </authorList>
    </citation>
    <scope>NUCLEOTIDE SEQUENCE</scope>
    <source>
        <strain evidence="11">CHK193-4272</strain>
    </source>
</reference>
<dbReference type="EMBL" id="DXIE01000042">
    <property type="protein sequence ID" value="HIV62631.1"/>
    <property type="molecule type" value="Genomic_DNA"/>
</dbReference>
<evidence type="ECO:0000313" key="11">
    <source>
        <dbReference type="EMBL" id="HIV62631.1"/>
    </source>
</evidence>
<dbReference type="GO" id="GO:0046677">
    <property type="term" value="P:response to antibiotic"/>
    <property type="evidence" value="ECO:0007669"/>
    <property type="project" value="UniProtKB-KW"/>
</dbReference>
<feature type="transmembrane region" description="Helical" evidence="10">
    <location>
        <begin position="322"/>
        <end position="342"/>
    </location>
</feature>
<reference evidence="11" key="1">
    <citation type="journal article" date="2021" name="PeerJ">
        <title>Extensive microbial diversity within the chicken gut microbiome revealed by metagenomics and culture.</title>
        <authorList>
            <person name="Gilroy R."/>
            <person name="Ravi A."/>
            <person name="Getino M."/>
            <person name="Pursley I."/>
            <person name="Horton D.L."/>
            <person name="Alikhan N.F."/>
            <person name="Baker D."/>
            <person name="Gharbi K."/>
            <person name="Hall N."/>
            <person name="Watson M."/>
            <person name="Adriaenssens E.M."/>
            <person name="Foster-Nyarko E."/>
            <person name="Jarju S."/>
            <person name="Secka A."/>
            <person name="Antonio M."/>
            <person name="Oren A."/>
            <person name="Chaudhuri R.R."/>
            <person name="La Ragione R."/>
            <person name="Hildebrand F."/>
            <person name="Pallen M.J."/>
        </authorList>
    </citation>
    <scope>NUCLEOTIDE SEQUENCE</scope>
    <source>
        <strain evidence="11">CHK193-4272</strain>
    </source>
</reference>
<keyword evidence="9" id="KW-0046">Antibiotic resistance</keyword>
<dbReference type="PANTHER" id="PTHR43823:SF3">
    <property type="entry name" value="MULTIDRUG EXPORT PROTEIN MEPA"/>
    <property type="match status" value="1"/>
</dbReference>
<dbReference type="GO" id="GO:0005886">
    <property type="term" value="C:plasma membrane"/>
    <property type="evidence" value="ECO:0007669"/>
    <property type="project" value="UniProtKB-SubCell"/>
</dbReference>
<accession>A0A9D1PI77</accession>
<dbReference type="PANTHER" id="PTHR43823">
    <property type="entry name" value="SPORULATION PROTEIN YKVU"/>
    <property type="match status" value="1"/>
</dbReference>
<evidence type="ECO:0000256" key="3">
    <source>
        <dbReference type="ARBA" id="ARBA00022106"/>
    </source>
</evidence>
<evidence type="ECO:0000256" key="9">
    <source>
        <dbReference type="ARBA" id="ARBA00023251"/>
    </source>
</evidence>
<keyword evidence="4" id="KW-0813">Transport</keyword>
<comment type="caution">
    <text evidence="11">The sequence shown here is derived from an EMBL/GenBank/DDBJ whole genome shotgun (WGS) entry which is preliminary data.</text>
</comment>
<feature type="transmembrane region" description="Helical" evidence="10">
    <location>
        <begin position="95"/>
        <end position="119"/>
    </location>
</feature>
<evidence type="ECO:0000256" key="8">
    <source>
        <dbReference type="ARBA" id="ARBA00023136"/>
    </source>
</evidence>
<feature type="transmembrane region" description="Helical" evidence="10">
    <location>
        <begin position="51"/>
        <end position="74"/>
    </location>
</feature>
<comment type="subcellular location">
    <subcellularLocation>
        <location evidence="1">Cell membrane</location>
        <topology evidence="1">Multi-pass membrane protein</topology>
    </subcellularLocation>
</comment>
<feature type="transmembrane region" description="Helical" evidence="10">
    <location>
        <begin position="171"/>
        <end position="190"/>
    </location>
</feature>
<dbReference type="NCBIfam" id="TIGR00797">
    <property type="entry name" value="matE"/>
    <property type="match status" value="1"/>
</dbReference>
<evidence type="ECO:0000313" key="12">
    <source>
        <dbReference type="Proteomes" id="UP000886808"/>
    </source>
</evidence>
<dbReference type="InterPro" id="IPR048279">
    <property type="entry name" value="MdtK-like"/>
</dbReference>
<feature type="transmembrane region" description="Helical" evidence="10">
    <location>
        <begin position="274"/>
        <end position="293"/>
    </location>
</feature>
<feature type="transmembrane region" description="Helical" evidence="10">
    <location>
        <begin position="15"/>
        <end position="36"/>
    </location>
</feature>
<dbReference type="InterPro" id="IPR045070">
    <property type="entry name" value="MATE_MepA-like"/>
</dbReference>
<dbReference type="Proteomes" id="UP000886808">
    <property type="component" value="Unassembled WGS sequence"/>
</dbReference>
<evidence type="ECO:0000256" key="10">
    <source>
        <dbReference type="SAM" id="Phobius"/>
    </source>
</evidence>
<feature type="transmembrane region" description="Helical" evidence="10">
    <location>
        <begin position="401"/>
        <end position="422"/>
    </location>
</feature>
<name>A0A9D1PI77_9FIRM</name>
<evidence type="ECO:0000256" key="4">
    <source>
        <dbReference type="ARBA" id="ARBA00022448"/>
    </source>
</evidence>
<organism evidence="11 12">
    <name type="scientific">Candidatus Butyricicoccus avistercoris</name>
    <dbReference type="NCBI Taxonomy" id="2838518"/>
    <lineage>
        <taxon>Bacteria</taxon>
        <taxon>Bacillati</taxon>
        <taxon>Bacillota</taxon>
        <taxon>Clostridia</taxon>
        <taxon>Eubacteriales</taxon>
        <taxon>Butyricicoccaceae</taxon>
        <taxon>Butyricicoccus</taxon>
    </lineage>
</organism>
<keyword evidence="6 10" id="KW-0812">Transmembrane</keyword>
<keyword evidence="8 10" id="KW-0472">Membrane</keyword>
<gene>
    <name evidence="11" type="ORF">H9746_07310</name>
</gene>
<dbReference type="InterPro" id="IPR002528">
    <property type="entry name" value="MATE_fam"/>
</dbReference>
<dbReference type="Pfam" id="PF01554">
    <property type="entry name" value="MatE"/>
    <property type="match status" value="2"/>
</dbReference>
<keyword evidence="7 10" id="KW-1133">Transmembrane helix</keyword>
<feature type="transmembrane region" description="Helical" evidence="10">
    <location>
        <begin position="196"/>
        <end position="217"/>
    </location>
</feature>
<dbReference type="PIRSF" id="PIRSF006603">
    <property type="entry name" value="DinF"/>
    <property type="match status" value="1"/>
</dbReference>
<dbReference type="AlphaFoldDB" id="A0A9D1PI77"/>
<comment type="similarity">
    <text evidence="2">Belongs to the multi antimicrobial extrusion (MATE) (TC 2.A.66.1) family. MepA subfamily.</text>
</comment>
<proteinExistence type="inferred from homology"/>
<evidence type="ECO:0000256" key="2">
    <source>
        <dbReference type="ARBA" id="ARBA00008417"/>
    </source>
</evidence>
<feature type="transmembrane region" description="Helical" evidence="10">
    <location>
        <begin position="139"/>
        <end position="159"/>
    </location>
</feature>
<feature type="transmembrane region" description="Helical" evidence="10">
    <location>
        <begin position="238"/>
        <end position="262"/>
    </location>
</feature>
<feature type="transmembrane region" description="Helical" evidence="10">
    <location>
        <begin position="428"/>
        <end position="447"/>
    </location>
</feature>
<evidence type="ECO:0000256" key="6">
    <source>
        <dbReference type="ARBA" id="ARBA00022692"/>
    </source>
</evidence>